<dbReference type="EMBL" id="BMAW01077986">
    <property type="protein sequence ID" value="GFU09056.1"/>
    <property type="molecule type" value="Genomic_DNA"/>
</dbReference>
<reference evidence="2" key="1">
    <citation type="submission" date="2020-08" db="EMBL/GenBank/DDBJ databases">
        <title>Multicomponent nature underlies the extraordinary mechanical properties of spider dragline silk.</title>
        <authorList>
            <person name="Kono N."/>
            <person name="Nakamura H."/>
            <person name="Mori M."/>
            <person name="Yoshida Y."/>
            <person name="Ohtoshi R."/>
            <person name="Malay A.D."/>
            <person name="Moran D.A.P."/>
            <person name="Tomita M."/>
            <person name="Numata K."/>
            <person name="Arakawa K."/>
        </authorList>
    </citation>
    <scope>NUCLEOTIDE SEQUENCE</scope>
</reference>
<protein>
    <submittedName>
        <fullName evidence="2">Uncharacterized protein</fullName>
    </submittedName>
</protein>
<keyword evidence="3" id="KW-1185">Reference proteome</keyword>
<feature type="compositionally biased region" description="Basic and acidic residues" evidence="1">
    <location>
        <begin position="1"/>
        <end position="12"/>
    </location>
</feature>
<accession>A0A8X6QDR6</accession>
<comment type="caution">
    <text evidence="2">The sequence shown here is derived from an EMBL/GenBank/DDBJ whole genome shotgun (WGS) entry which is preliminary data.</text>
</comment>
<evidence type="ECO:0000313" key="3">
    <source>
        <dbReference type="Proteomes" id="UP000887013"/>
    </source>
</evidence>
<proteinExistence type="predicted"/>
<gene>
    <name evidence="2" type="ORF">NPIL_468581</name>
</gene>
<evidence type="ECO:0000313" key="2">
    <source>
        <dbReference type="EMBL" id="GFU09056.1"/>
    </source>
</evidence>
<evidence type="ECO:0000256" key="1">
    <source>
        <dbReference type="SAM" id="MobiDB-lite"/>
    </source>
</evidence>
<organism evidence="2 3">
    <name type="scientific">Nephila pilipes</name>
    <name type="common">Giant wood spider</name>
    <name type="synonym">Nephila maculata</name>
    <dbReference type="NCBI Taxonomy" id="299642"/>
    <lineage>
        <taxon>Eukaryota</taxon>
        <taxon>Metazoa</taxon>
        <taxon>Ecdysozoa</taxon>
        <taxon>Arthropoda</taxon>
        <taxon>Chelicerata</taxon>
        <taxon>Arachnida</taxon>
        <taxon>Araneae</taxon>
        <taxon>Araneomorphae</taxon>
        <taxon>Entelegynae</taxon>
        <taxon>Araneoidea</taxon>
        <taxon>Nephilidae</taxon>
        <taxon>Nephila</taxon>
    </lineage>
</organism>
<dbReference type="AlphaFoldDB" id="A0A8X6QDR6"/>
<feature type="region of interest" description="Disordered" evidence="1">
    <location>
        <begin position="1"/>
        <end position="23"/>
    </location>
</feature>
<dbReference type="Proteomes" id="UP000887013">
    <property type="component" value="Unassembled WGS sequence"/>
</dbReference>
<sequence length="101" mass="11282">MPHAIEWNERQSEGGTSGEYDGQDTTSILEFQSKFSLVLLHENAWLRMAEHCYATMSLCRVSARITAVSPLGLWSYTSIAIDSNLPGLFSSILEAHNNYTI</sequence>
<name>A0A8X6QDR6_NEPPI</name>